<protein>
    <recommendedName>
        <fullName evidence="3">DUF38 domain-containing protein</fullName>
    </recommendedName>
</protein>
<reference evidence="1" key="1">
    <citation type="submission" date="2007-07" db="EMBL/GenBank/DDBJ databases">
        <title>PCAP assembly of the Caenorhabditis remanei genome.</title>
        <authorList>
            <consortium name="The Caenorhabditis remanei Sequencing Consortium"/>
            <person name="Wilson R.K."/>
        </authorList>
    </citation>
    <scope>NUCLEOTIDE SEQUENCE [LARGE SCALE GENOMIC DNA]</scope>
    <source>
        <strain evidence="1">PB4641</strain>
    </source>
</reference>
<dbReference type="EMBL" id="DS268449">
    <property type="protein sequence ID" value="EFP03503.1"/>
    <property type="molecule type" value="Genomic_DNA"/>
</dbReference>
<accession>E3MJA1</accession>
<evidence type="ECO:0000313" key="2">
    <source>
        <dbReference type="Proteomes" id="UP000008281"/>
    </source>
</evidence>
<gene>
    <name evidence="1" type="ORF">CRE_09614</name>
</gene>
<dbReference type="Pfam" id="PF12078">
    <property type="entry name" value="DUF3557"/>
    <property type="match status" value="1"/>
</dbReference>
<dbReference type="InParanoid" id="E3MJA1"/>
<dbReference type="PANTHER" id="PTHR31379:SF1">
    <property type="entry name" value="F-BOX C PROTEIN-RELATED"/>
    <property type="match status" value="1"/>
</dbReference>
<dbReference type="AlphaFoldDB" id="E3MJA1"/>
<dbReference type="Proteomes" id="UP000008281">
    <property type="component" value="Unassembled WGS sequence"/>
</dbReference>
<name>E3MJA1_CAERE</name>
<proteinExistence type="predicted"/>
<evidence type="ECO:0008006" key="3">
    <source>
        <dbReference type="Google" id="ProtNLM"/>
    </source>
</evidence>
<dbReference type="PANTHER" id="PTHR31379">
    <property type="entry name" value="F-BOX C PROTEIN-RELATED-RELATED"/>
    <property type="match status" value="1"/>
</dbReference>
<dbReference type="HOGENOM" id="CLU_080247_0_0_1"/>
<keyword evidence="2" id="KW-1185">Reference proteome</keyword>
<dbReference type="InterPro" id="IPR021942">
    <property type="entry name" value="DUF3557"/>
</dbReference>
<organism evidence="2">
    <name type="scientific">Caenorhabditis remanei</name>
    <name type="common">Caenorhabditis vulgaris</name>
    <dbReference type="NCBI Taxonomy" id="31234"/>
    <lineage>
        <taxon>Eukaryota</taxon>
        <taxon>Metazoa</taxon>
        <taxon>Ecdysozoa</taxon>
        <taxon>Nematoda</taxon>
        <taxon>Chromadorea</taxon>
        <taxon>Rhabditida</taxon>
        <taxon>Rhabditina</taxon>
        <taxon>Rhabditomorpha</taxon>
        <taxon>Rhabditoidea</taxon>
        <taxon>Rhabditidae</taxon>
        <taxon>Peloderinae</taxon>
        <taxon>Caenorhabditis</taxon>
    </lineage>
</organism>
<sequence>MTKPWTYLSLKAVFQYMDGNKRLEFNSRCPALRSAEISVPLNLQSLTLEKKKIVVNEVCYKVESTSQRVKTIHGTIKIPMVKTISDGRKHVCVENLEIYDSSVIPKCLKFIPRNLDSGDIDLERVLPFINRTNFPLTELRVNVAKNPNVNKYLGLTHTLILFVTKCAREKAARVLSVLYDRKSTNIVLENVILTSNITVVLIQNWRDKQKEIGTALTMHSFQELQTYFDELLEVSNGRIAYLNNSVLQ</sequence>
<evidence type="ECO:0000313" key="1">
    <source>
        <dbReference type="EMBL" id="EFP03503.1"/>
    </source>
</evidence>